<reference evidence="1" key="1">
    <citation type="submission" date="2023-10" db="EMBL/GenBank/DDBJ databases">
        <authorList>
            <person name="Domelevo Entfellner J.-B."/>
        </authorList>
    </citation>
    <scope>NUCLEOTIDE SEQUENCE</scope>
</reference>
<proteinExistence type="predicted"/>
<accession>A0AA86SQ04</accession>
<keyword evidence="2" id="KW-1185">Reference proteome</keyword>
<name>A0AA86SQ04_9FABA</name>
<gene>
    <name evidence="1" type="ORF">AYBTSS11_LOCUS12831</name>
</gene>
<dbReference type="Gramene" id="rna-AYBTSS11_LOCUS12831">
    <property type="protein sequence ID" value="CAJ1947760.1"/>
    <property type="gene ID" value="gene-AYBTSS11_LOCUS12831"/>
</dbReference>
<evidence type="ECO:0000313" key="2">
    <source>
        <dbReference type="Proteomes" id="UP001189624"/>
    </source>
</evidence>
<dbReference type="AlphaFoldDB" id="A0AA86SQ04"/>
<sequence length="68" mass="7750">MASRSNAKSFSNYLNILAREKISILVQAWDHTDVVEPDVLSGEDKDYPLRCEFYVEDTNFPQLVALGE</sequence>
<organism evidence="1 2">
    <name type="scientific">Sphenostylis stenocarpa</name>
    <dbReference type="NCBI Taxonomy" id="92480"/>
    <lineage>
        <taxon>Eukaryota</taxon>
        <taxon>Viridiplantae</taxon>
        <taxon>Streptophyta</taxon>
        <taxon>Embryophyta</taxon>
        <taxon>Tracheophyta</taxon>
        <taxon>Spermatophyta</taxon>
        <taxon>Magnoliopsida</taxon>
        <taxon>eudicotyledons</taxon>
        <taxon>Gunneridae</taxon>
        <taxon>Pentapetalae</taxon>
        <taxon>rosids</taxon>
        <taxon>fabids</taxon>
        <taxon>Fabales</taxon>
        <taxon>Fabaceae</taxon>
        <taxon>Papilionoideae</taxon>
        <taxon>50 kb inversion clade</taxon>
        <taxon>NPAAA clade</taxon>
        <taxon>indigoferoid/millettioid clade</taxon>
        <taxon>Phaseoleae</taxon>
        <taxon>Sphenostylis</taxon>
    </lineage>
</organism>
<dbReference type="Proteomes" id="UP001189624">
    <property type="component" value="Chromosome 4"/>
</dbReference>
<dbReference type="EMBL" id="OY731401">
    <property type="protein sequence ID" value="CAJ1947760.1"/>
    <property type="molecule type" value="Genomic_DNA"/>
</dbReference>
<evidence type="ECO:0000313" key="1">
    <source>
        <dbReference type="EMBL" id="CAJ1947760.1"/>
    </source>
</evidence>
<protein>
    <submittedName>
        <fullName evidence="1">Uncharacterized protein</fullName>
    </submittedName>
</protein>